<accession>A0A1A8UIT9</accession>
<sequence length="32" mass="3968">NRMNYKWWLCIMQSFLRSTVVDFCFDLKPNPN</sequence>
<gene>
    <name evidence="1" type="primary">KCNN2</name>
</gene>
<reference evidence="1" key="2">
    <citation type="submission" date="2016-06" db="EMBL/GenBank/DDBJ databases">
        <title>The genome of a short-lived fish provides insights into sex chromosome evolution and the genetic control of aging.</title>
        <authorList>
            <person name="Reichwald K."/>
            <person name="Felder M."/>
            <person name="Petzold A."/>
            <person name="Koch P."/>
            <person name="Groth M."/>
            <person name="Platzer M."/>
        </authorList>
    </citation>
    <scope>NUCLEOTIDE SEQUENCE</scope>
    <source>
        <tissue evidence="1">Brain</tissue>
    </source>
</reference>
<dbReference type="AlphaFoldDB" id="A0A1A8UIT9"/>
<organism evidence="1">
    <name type="scientific">Nothobranchius furzeri</name>
    <name type="common">Turquoise killifish</name>
    <dbReference type="NCBI Taxonomy" id="105023"/>
    <lineage>
        <taxon>Eukaryota</taxon>
        <taxon>Metazoa</taxon>
        <taxon>Chordata</taxon>
        <taxon>Craniata</taxon>
        <taxon>Vertebrata</taxon>
        <taxon>Euteleostomi</taxon>
        <taxon>Actinopterygii</taxon>
        <taxon>Neopterygii</taxon>
        <taxon>Teleostei</taxon>
        <taxon>Neoteleostei</taxon>
        <taxon>Acanthomorphata</taxon>
        <taxon>Ovalentaria</taxon>
        <taxon>Atherinomorphae</taxon>
        <taxon>Cyprinodontiformes</taxon>
        <taxon>Nothobranchiidae</taxon>
        <taxon>Nothobranchius</taxon>
    </lineage>
</organism>
<proteinExistence type="predicted"/>
<evidence type="ECO:0000313" key="1">
    <source>
        <dbReference type="EMBL" id="SBS47237.1"/>
    </source>
</evidence>
<feature type="non-terminal residue" evidence="1">
    <location>
        <position position="1"/>
    </location>
</feature>
<protein>
    <submittedName>
        <fullName evidence="1">Potassium intermediate/small conductance calcium-activated channel, subfamily N, member 2</fullName>
    </submittedName>
</protein>
<reference evidence="1" key="1">
    <citation type="submission" date="2016-05" db="EMBL/GenBank/DDBJ databases">
        <authorList>
            <person name="Lavstsen T."/>
            <person name="Jespersen J.S."/>
        </authorList>
    </citation>
    <scope>NUCLEOTIDE SEQUENCE</scope>
    <source>
        <tissue evidence="1">Brain</tissue>
    </source>
</reference>
<name>A0A1A8UIT9_NOTFU</name>
<dbReference type="EMBL" id="HAEJ01006780">
    <property type="protein sequence ID" value="SBS47237.1"/>
    <property type="molecule type" value="Transcribed_RNA"/>
</dbReference>